<keyword evidence="3" id="KW-1185">Reference proteome</keyword>
<evidence type="ECO:0000313" key="2">
    <source>
        <dbReference type="EMBL" id="GFO49015.1"/>
    </source>
</evidence>
<dbReference type="PANTHER" id="PTHR47027:SF20">
    <property type="entry name" value="REVERSE TRANSCRIPTASE-LIKE PROTEIN WITH RNA-DIRECTED DNA POLYMERASE DOMAIN"/>
    <property type="match status" value="1"/>
</dbReference>
<name>A0AAV4DXV9_9GAST</name>
<dbReference type="InterPro" id="IPR043502">
    <property type="entry name" value="DNA/RNA_pol_sf"/>
</dbReference>
<dbReference type="EMBL" id="BLXT01008455">
    <property type="protein sequence ID" value="GFO49015.1"/>
    <property type="molecule type" value="Genomic_DNA"/>
</dbReference>
<dbReference type="AlphaFoldDB" id="A0AAV4DXV9"/>
<dbReference type="Gene3D" id="3.30.70.270">
    <property type="match status" value="1"/>
</dbReference>
<keyword evidence="2" id="KW-0255">Endonuclease</keyword>
<gene>
    <name evidence="2" type="ORF">PoB_007552000</name>
</gene>
<keyword evidence="2" id="KW-0378">Hydrolase</keyword>
<dbReference type="Proteomes" id="UP000735302">
    <property type="component" value="Unassembled WGS sequence"/>
</dbReference>
<dbReference type="Pfam" id="PF00078">
    <property type="entry name" value="RVT_1"/>
    <property type="match status" value="1"/>
</dbReference>
<keyword evidence="2" id="KW-0540">Nuclease</keyword>
<sequence length="406" mass="47754">MIKENEQSTTYRNEIKTICQTFYRRLYEQTTPDQPTTLTSSPDKGEILPFLEEEVKETLDEMKKKKAPGNDGITSDVMKIGGPLVIKYMTKVYNEVLKNNEKAFDSVEYATIVQALRKVNINENYVTMVEIIYKGAIARIHIDNQISEAFEKQRGVRQSDPISPKIFITVIDQVFKEADLKCGINIDGEYLRDLRFADDVALCTEKEEEMEEHIERLNSESKKVGLKIHKEKTKYMTINYITEKPIVIDNENIELVKNYTYLGQTTTIKNRTNEEIIMKIRKAWYTFGKHREILQDTTLPIILKRKIYDQCILPTMTYGCQTWTINKQLCHKLQTAQRAMERKMLSIKLKDGIPIIEIRKKTQMIDAVQYIQRRKWRWAGHNAREKDFRWTKRYTVATKVRKKRQG</sequence>
<dbReference type="GO" id="GO:0004519">
    <property type="term" value="F:endonuclease activity"/>
    <property type="evidence" value="ECO:0007669"/>
    <property type="project" value="UniProtKB-KW"/>
</dbReference>
<accession>A0AAV4DXV9</accession>
<comment type="caution">
    <text evidence="2">The sequence shown here is derived from an EMBL/GenBank/DDBJ whole genome shotgun (WGS) entry which is preliminary data.</text>
</comment>
<dbReference type="InterPro" id="IPR043128">
    <property type="entry name" value="Rev_trsase/Diguanyl_cyclase"/>
</dbReference>
<protein>
    <submittedName>
        <fullName evidence="2">Endonuclease-reverse transcriptase</fullName>
    </submittedName>
</protein>
<reference evidence="2 3" key="1">
    <citation type="journal article" date="2021" name="Elife">
        <title>Chloroplast acquisition without the gene transfer in kleptoplastic sea slugs, Plakobranchus ocellatus.</title>
        <authorList>
            <person name="Maeda T."/>
            <person name="Takahashi S."/>
            <person name="Yoshida T."/>
            <person name="Shimamura S."/>
            <person name="Takaki Y."/>
            <person name="Nagai Y."/>
            <person name="Toyoda A."/>
            <person name="Suzuki Y."/>
            <person name="Arimoto A."/>
            <person name="Ishii H."/>
            <person name="Satoh N."/>
            <person name="Nishiyama T."/>
            <person name="Hasebe M."/>
            <person name="Maruyama T."/>
            <person name="Minagawa J."/>
            <person name="Obokata J."/>
            <person name="Shigenobu S."/>
        </authorList>
    </citation>
    <scope>NUCLEOTIDE SEQUENCE [LARGE SCALE GENOMIC DNA]</scope>
</reference>
<evidence type="ECO:0000259" key="1">
    <source>
        <dbReference type="PROSITE" id="PS50878"/>
    </source>
</evidence>
<evidence type="ECO:0000313" key="3">
    <source>
        <dbReference type="Proteomes" id="UP000735302"/>
    </source>
</evidence>
<dbReference type="PANTHER" id="PTHR47027">
    <property type="entry name" value="REVERSE TRANSCRIPTASE DOMAIN-CONTAINING PROTEIN"/>
    <property type="match status" value="1"/>
</dbReference>
<dbReference type="InterPro" id="IPR000477">
    <property type="entry name" value="RT_dom"/>
</dbReference>
<organism evidence="2 3">
    <name type="scientific">Plakobranchus ocellatus</name>
    <dbReference type="NCBI Taxonomy" id="259542"/>
    <lineage>
        <taxon>Eukaryota</taxon>
        <taxon>Metazoa</taxon>
        <taxon>Spiralia</taxon>
        <taxon>Lophotrochozoa</taxon>
        <taxon>Mollusca</taxon>
        <taxon>Gastropoda</taxon>
        <taxon>Heterobranchia</taxon>
        <taxon>Euthyneura</taxon>
        <taxon>Panpulmonata</taxon>
        <taxon>Sacoglossa</taxon>
        <taxon>Placobranchoidea</taxon>
        <taxon>Plakobranchidae</taxon>
        <taxon>Plakobranchus</taxon>
    </lineage>
</organism>
<feature type="domain" description="Reverse transcriptase" evidence="1">
    <location>
        <begin position="1"/>
        <end position="266"/>
    </location>
</feature>
<dbReference type="SUPFAM" id="SSF56672">
    <property type="entry name" value="DNA/RNA polymerases"/>
    <property type="match status" value="1"/>
</dbReference>
<proteinExistence type="predicted"/>
<dbReference type="PROSITE" id="PS50878">
    <property type="entry name" value="RT_POL"/>
    <property type="match status" value="1"/>
</dbReference>